<name>A0A916XU88_9HYPH</name>
<comment type="caution">
    <text evidence="3">The sequence shown here is derived from an EMBL/GenBank/DDBJ whole genome shotgun (WGS) entry which is preliminary data.</text>
</comment>
<dbReference type="InterPro" id="IPR019734">
    <property type="entry name" value="TPR_rpt"/>
</dbReference>
<dbReference type="GO" id="GO:0030288">
    <property type="term" value="C:outer membrane-bounded periplasmic space"/>
    <property type="evidence" value="ECO:0007669"/>
    <property type="project" value="UniProtKB-UniRule"/>
</dbReference>
<proteinExistence type="inferred from homology"/>
<feature type="signal peptide" evidence="1">
    <location>
        <begin position="1"/>
        <end position="25"/>
    </location>
</feature>
<keyword evidence="1" id="KW-0574">Periplasm</keyword>
<dbReference type="InterPro" id="IPR011990">
    <property type="entry name" value="TPR-like_helical_dom_sf"/>
</dbReference>
<feature type="compositionally biased region" description="Pro residues" evidence="2">
    <location>
        <begin position="131"/>
        <end position="143"/>
    </location>
</feature>
<dbReference type="HAMAP" id="MF_02066">
    <property type="entry name" value="CpoB"/>
    <property type="match status" value="1"/>
</dbReference>
<dbReference type="Pfam" id="PF13432">
    <property type="entry name" value="TPR_16"/>
    <property type="match status" value="1"/>
</dbReference>
<dbReference type="InterPro" id="IPR034706">
    <property type="entry name" value="CpoB"/>
</dbReference>
<feature type="region of interest" description="Disordered" evidence="2">
    <location>
        <begin position="106"/>
        <end position="161"/>
    </location>
</feature>
<dbReference type="Pfam" id="PF13174">
    <property type="entry name" value="TPR_6"/>
    <property type="match status" value="1"/>
</dbReference>
<dbReference type="GO" id="GO:0043093">
    <property type="term" value="P:FtsZ-dependent cytokinesis"/>
    <property type="evidence" value="ECO:0007669"/>
    <property type="project" value="UniProtKB-UniRule"/>
</dbReference>
<gene>
    <name evidence="1" type="primary">cpoB</name>
    <name evidence="3" type="ORF">GCM10011335_10580</name>
</gene>
<evidence type="ECO:0000256" key="1">
    <source>
        <dbReference type="HAMAP-Rule" id="MF_02066"/>
    </source>
</evidence>
<keyword evidence="1" id="KW-0131">Cell cycle</keyword>
<evidence type="ECO:0000313" key="4">
    <source>
        <dbReference type="Proteomes" id="UP000613160"/>
    </source>
</evidence>
<sequence precursor="true">MRLLTLIRSTTTAALLMTAALPAHALTLPFEFGGAAAQNRQALPAEDRAPVLYAQASDPVQRINQLEEDNRRLNGKLEELSFQVLQLQEQLRKAQEDNEFRFQELESGNGKRTDASPAPAAAPTQSAELPPAAPAASAPPPQVAAPSSGGSGDEIGGLLSGGLDTSGIGGAAAAPTAPAAGSSTVASVRPGSEGELYGLAYNYMLAGDYNLAENAFRQYADTYPDAADAPDAQYWLGESLFQQAKYTDAAEVFLTAQKKHPKSPKAPEMMLKLGMSLAKLDNRETACVTFKEVSKRYPQMSASVKKKLQAEAAANNC</sequence>
<keyword evidence="4" id="KW-1185">Reference proteome</keyword>
<comment type="subcellular location">
    <subcellularLocation>
        <location evidence="1">Periplasm</location>
    </subcellularLocation>
</comment>
<keyword evidence="1" id="KW-0132">Cell division</keyword>
<keyword evidence="1" id="KW-0175">Coiled coil</keyword>
<dbReference type="Gene3D" id="1.25.40.10">
    <property type="entry name" value="Tetratricopeptide repeat domain"/>
    <property type="match status" value="1"/>
</dbReference>
<keyword evidence="1" id="KW-0732">Signal</keyword>
<dbReference type="EMBL" id="BMJJ01000002">
    <property type="protein sequence ID" value="GGD09549.1"/>
    <property type="molecule type" value="Genomic_DNA"/>
</dbReference>
<evidence type="ECO:0000313" key="3">
    <source>
        <dbReference type="EMBL" id="GGD09549.1"/>
    </source>
</evidence>
<protein>
    <recommendedName>
        <fullName evidence="1">Cell division coordinator CpoB</fullName>
    </recommendedName>
</protein>
<dbReference type="NCBIfam" id="TIGR02795">
    <property type="entry name" value="tol_pal_ybgF"/>
    <property type="match status" value="1"/>
</dbReference>
<feature type="chain" id="PRO_5038179564" description="Cell division coordinator CpoB" evidence="1">
    <location>
        <begin position="26"/>
        <end position="317"/>
    </location>
</feature>
<reference evidence="3" key="2">
    <citation type="submission" date="2020-09" db="EMBL/GenBank/DDBJ databases">
        <authorList>
            <person name="Sun Q."/>
            <person name="Zhou Y."/>
        </authorList>
    </citation>
    <scope>NUCLEOTIDE SEQUENCE</scope>
    <source>
        <strain evidence="3">CGMCC 1.15493</strain>
    </source>
</reference>
<reference evidence="3" key="1">
    <citation type="journal article" date="2014" name="Int. J. Syst. Evol. Microbiol.">
        <title>Complete genome sequence of Corynebacterium casei LMG S-19264T (=DSM 44701T), isolated from a smear-ripened cheese.</title>
        <authorList>
            <consortium name="US DOE Joint Genome Institute (JGI-PGF)"/>
            <person name="Walter F."/>
            <person name="Albersmeier A."/>
            <person name="Kalinowski J."/>
            <person name="Ruckert C."/>
        </authorList>
    </citation>
    <scope>NUCLEOTIDE SEQUENCE</scope>
    <source>
        <strain evidence="3">CGMCC 1.15493</strain>
    </source>
</reference>
<organism evidence="3 4">
    <name type="scientific">Aureimonas glaciei</name>
    <dbReference type="NCBI Taxonomy" id="1776957"/>
    <lineage>
        <taxon>Bacteria</taxon>
        <taxon>Pseudomonadati</taxon>
        <taxon>Pseudomonadota</taxon>
        <taxon>Alphaproteobacteria</taxon>
        <taxon>Hyphomicrobiales</taxon>
        <taxon>Aurantimonadaceae</taxon>
        <taxon>Aureimonas</taxon>
    </lineage>
</organism>
<feature type="coiled-coil region" evidence="1">
    <location>
        <begin position="63"/>
        <end position="97"/>
    </location>
</feature>
<evidence type="ECO:0000256" key="2">
    <source>
        <dbReference type="SAM" id="MobiDB-lite"/>
    </source>
</evidence>
<accession>A0A916XU88</accession>
<comment type="similarity">
    <text evidence="1">Belongs to the CpoB family.</text>
</comment>
<feature type="compositionally biased region" description="Gly residues" evidence="2">
    <location>
        <begin position="149"/>
        <end position="160"/>
    </location>
</feature>
<comment type="function">
    <text evidence="1">Mediates coordination of peptidoglycan synthesis and outer membrane constriction during cell division.</text>
</comment>
<dbReference type="SUPFAM" id="SSF48452">
    <property type="entry name" value="TPR-like"/>
    <property type="match status" value="1"/>
</dbReference>
<dbReference type="Proteomes" id="UP000613160">
    <property type="component" value="Unassembled WGS sequence"/>
</dbReference>
<dbReference type="InterPro" id="IPR014162">
    <property type="entry name" value="CpoB_C"/>
</dbReference>
<dbReference type="AlphaFoldDB" id="A0A916XU88"/>
<dbReference type="RefSeq" id="WP_188849529.1">
    <property type="nucleotide sequence ID" value="NZ_BMJJ01000002.1"/>
</dbReference>